<accession>A0AAX2JCC6</accession>
<evidence type="ECO:0000313" key="4">
    <source>
        <dbReference type="Proteomes" id="UP000249008"/>
    </source>
</evidence>
<dbReference type="SUPFAM" id="SSF53098">
    <property type="entry name" value="Ribonuclease H-like"/>
    <property type="match status" value="1"/>
</dbReference>
<dbReference type="InterPro" id="IPR015378">
    <property type="entry name" value="Transposase-like_Mu_C"/>
</dbReference>
<evidence type="ECO:0000313" key="3">
    <source>
        <dbReference type="EMBL" id="SQJ09284.1"/>
    </source>
</evidence>
<dbReference type="Pfam" id="PF02914">
    <property type="entry name" value="DDE_2"/>
    <property type="match status" value="1"/>
</dbReference>
<dbReference type="Gene3D" id="2.30.30.130">
    <property type="entry name" value="Transposase, Mu, C-terminal"/>
    <property type="match status" value="1"/>
</dbReference>
<dbReference type="RefSeq" id="WP_005981382.1">
    <property type="nucleotide sequence ID" value="NZ_CABKNW010000005.1"/>
</dbReference>
<dbReference type="InterPro" id="IPR012337">
    <property type="entry name" value="RNaseH-like_sf"/>
</dbReference>
<name>A0AAX2JCC6_9FUSO</name>
<dbReference type="PROSITE" id="PS50994">
    <property type="entry name" value="INTEGRASE"/>
    <property type="match status" value="1"/>
</dbReference>
<dbReference type="Proteomes" id="UP000249008">
    <property type="component" value="Chromosome 1"/>
</dbReference>
<gene>
    <name evidence="3" type="ORF">NCTC12112_02288</name>
</gene>
<dbReference type="Pfam" id="PF09299">
    <property type="entry name" value="Mu-transpos_C"/>
    <property type="match status" value="1"/>
</dbReference>
<dbReference type="InterPro" id="IPR009004">
    <property type="entry name" value="Transposase_Mu_C"/>
</dbReference>
<keyword evidence="1" id="KW-0175">Coiled coil</keyword>
<dbReference type="GO" id="GO:0006313">
    <property type="term" value="P:DNA transposition"/>
    <property type="evidence" value="ECO:0007669"/>
    <property type="project" value="InterPro"/>
</dbReference>
<dbReference type="InterPro" id="IPR001584">
    <property type="entry name" value="Integrase_cat-core"/>
</dbReference>
<dbReference type="GO" id="GO:0003677">
    <property type="term" value="F:DNA binding"/>
    <property type="evidence" value="ECO:0007669"/>
    <property type="project" value="InterPro"/>
</dbReference>
<feature type="coiled-coil region" evidence="1">
    <location>
        <begin position="550"/>
        <end position="584"/>
    </location>
</feature>
<evidence type="ECO:0000259" key="2">
    <source>
        <dbReference type="PROSITE" id="PS50994"/>
    </source>
</evidence>
<dbReference type="GO" id="GO:0004803">
    <property type="term" value="F:transposase activity"/>
    <property type="evidence" value="ECO:0007669"/>
    <property type="project" value="InterPro"/>
</dbReference>
<evidence type="ECO:0000256" key="1">
    <source>
        <dbReference type="SAM" id="Coils"/>
    </source>
</evidence>
<feature type="domain" description="Integrase catalytic" evidence="2">
    <location>
        <begin position="244"/>
        <end position="466"/>
    </location>
</feature>
<sequence length="629" mass="74112">MNYTVKDLEQKLNKSRYQVMRMAKEYNWQVVKVAENGTTKNYYLASDVEKSLGISTETKENATRTLTVIKKEAVAVDELPEWNQRVAWARYMLCLKLDEAYEERGELKEVIIKEFVNRAFEDYPEQMKVLKRISVPTLRRWFMSYSKSPSDPLALCSKHGTNKGLRNVNKEVLEDVKSLYLSKNKPKMTYVYERIVLKHGTEAISYGTLRNYIKYDLNSIEKDRGRMGKKEFRDMHDFYIERDYSTLEVNEMWVSDGHDLEMSCFHPYEKTSRGERKVATPKLVIWMDMRSRMITGWTLSWGETAESIAIALKNGIEHYGKPKQVYTDNGKAYRGKVLKGTKSTDDGLDGIYAALGIKARHAIVRNAQAKPIERWFLDFKESFTKNSLTYKGGHILERKEDLKDILKDKILKGKILEYEELKEYISEWVKYKNHMYYAIRRMAKKKAHRGDSMNNMTPLEVFNTLPINKRKMLTAEQLRLLFLYEDIKTIQQNGVTYLGNTYRNEHLFFHLKEQVKIKYDPHNLEYIYVYLSSGEFLCKADKINKSGFGTVEEMKEHKRLVKKVKKLENNLIDARNQKREVDGMIEFSFERREKLEKEEIKPLVFKEEKKKKEKKSIKIADGMEIIIDD</sequence>
<dbReference type="Gene3D" id="3.30.420.10">
    <property type="entry name" value="Ribonuclease H-like superfamily/Ribonuclease H"/>
    <property type="match status" value="1"/>
</dbReference>
<dbReference type="SUPFAM" id="SSF50610">
    <property type="entry name" value="mu transposase, C-terminal domain"/>
    <property type="match status" value="1"/>
</dbReference>
<protein>
    <submittedName>
        <fullName evidence="3">Mu transposase, C-terminal</fullName>
    </submittedName>
</protein>
<dbReference type="InterPro" id="IPR036397">
    <property type="entry name" value="RNaseH_sf"/>
</dbReference>
<proteinExistence type="predicted"/>
<dbReference type="GO" id="GO:0015074">
    <property type="term" value="P:DNA integration"/>
    <property type="evidence" value="ECO:0007669"/>
    <property type="project" value="InterPro"/>
</dbReference>
<reference evidence="3 4" key="1">
    <citation type="submission" date="2018-06" db="EMBL/GenBank/DDBJ databases">
        <authorList>
            <consortium name="Pathogen Informatics"/>
            <person name="Doyle S."/>
        </authorList>
    </citation>
    <scope>NUCLEOTIDE SEQUENCE [LARGE SCALE GENOMIC DNA]</scope>
    <source>
        <strain evidence="3 4">NCTC12112</strain>
    </source>
</reference>
<dbReference type="InterPro" id="IPR004189">
    <property type="entry name" value="Phage_Mu_transposase"/>
</dbReference>
<dbReference type="AlphaFoldDB" id="A0AAX2JCC6"/>
<dbReference type="EMBL" id="LS483487">
    <property type="protein sequence ID" value="SQJ09284.1"/>
    <property type="molecule type" value="Genomic_DNA"/>
</dbReference>
<dbReference type="KEGG" id="ful:C4N20_02035"/>
<dbReference type="GeneID" id="78453570"/>
<organism evidence="3 4">
    <name type="scientific">Fusobacterium ulcerans</name>
    <dbReference type="NCBI Taxonomy" id="861"/>
    <lineage>
        <taxon>Bacteria</taxon>
        <taxon>Fusobacteriati</taxon>
        <taxon>Fusobacteriota</taxon>
        <taxon>Fusobacteriia</taxon>
        <taxon>Fusobacteriales</taxon>
        <taxon>Fusobacteriaceae</taxon>
        <taxon>Fusobacterium</taxon>
    </lineage>
</organism>